<protein>
    <recommendedName>
        <fullName evidence="4">Phosphoprotein phosphatase</fullName>
    </recommendedName>
</protein>
<feature type="compositionally biased region" description="Polar residues" evidence="1">
    <location>
        <begin position="841"/>
        <end position="857"/>
    </location>
</feature>
<feature type="compositionally biased region" description="Basic residues" evidence="1">
    <location>
        <begin position="600"/>
        <end position="610"/>
    </location>
</feature>
<dbReference type="Pfam" id="PF01603">
    <property type="entry name" value="B56"/>
    <property type="match status" value="1"/>
</dbReference>
<dbReference type="InterPro" id="IPR016024">
    <property type="entry name" value="ARM-type_fold"/>
</dbReference>
<feature type="compositionally biased region" description="Polar residues" evidence="1">
    <location>
        <begin position="568"/>
        <end position="579"/>
    </location>
</feature>
<dbReference type="EMBL" id="JAPFFF010000008">
    <property type="protein sequence ID" value="KAK8885033.1"/>
    <property type="molecule type" value="Genomic_DNA"/>
</dbReference>
<gene>
    <name evidence="2" type="ORF">M9Y10_044161</name>
</gene>
<feature type="region of interest" description="Disordered" evidence="1">
    <location>
        <begin position="639"/>
        <end position="658"/>
    </location>
</feature>
<comment type="caution">
    <text evidence="2">The sequence shown here is derived from an EMBL/GenBank/DDBJ whole genome shotgun (WGS) entry which is preliminary data.</text>
</comment>
<proteinExistence type="predicted"/>
<dbReference type="Proteomes" id="UP001470230">
    <property type="component" value="Unassembled WGS sequence"/>
</dbReference>
<feature type="compositionally biased region" description="Polar residues" evidence="1">
    <location>
        <begin position="737"/>
        <end position="756"/>
    </location>
</feature>
<reference evidence="2 3" key="1">
    <citation type="submission" date="2024-04" db="EMBL/GenBank/DDBJ databases">
        <title>Tritrichomonas musculus Genome.</title>
        <authorList>
            <person name="Alves-Ferreira E."/>
            <person name="Grigg M."/>
            <person name="Lorenzi H."/>
            <person name="Galac M."/>
        </authorList>
    </citation>
    <scope>NUCLEOTIDE SEQUENCE [LARGE SCALE GENOMIC DNA]</scope>
    <source>
        <strain evidence="2 3">EAF2021</strain>
    </source>
</reference>
<dbReference type="InterPro" id="IPR002554">
    <property type="entry name" value="PP2A_B56"/>
</dbReference>
<dbReference type="PANTHER" id="PTHR10257:SF3">
    <property type="entry name" value="SERINE_THREONINE-PROTEIN PHOSPHATASE 2A 56 KDA REGULATORY SUBUNIT GAMMA ISOFORM"/>
    <property type="match status" value="1"/>
</dbReference>
<feature type="region of interest" description="Disordered" evidence="1">
    <location>
        <begin position="560"/>
        <end position="631"/>
    </location>
</feature>
<evidence type="ECO:0000256" key="1">
    <source>
        <dbReference type="SAM" id="MobiDB-lite"/>
    </source>
</evidence>
<sequence length="857" mass="96594">MIRANLRNSSIPLLIPTRKVSSSSVLNSKKTLLKPIPPNKPNNSNEADTEKQPISDFPAPPVPIVSFLHGQPGEMIPLPQINTAPHGEIPQLALQKLKQCCRSIDFSDKQTEAASKVTKKATLNELIDCYSNPKMFSRLTRECHQQLIEMFAANVFRPQPNIPRAIIMSDDAVYVDTAWSHLNLVYILFLKFLDCNIDPRILQFKLDPKFISSLFAILDFPDERERTQAKNVIAKIHAKVPPQRKILYQLTLNLLHSVPEGFEMNAASHLLDLFYTFTSSTPPPLPQSLLQAFEKVLLPLHLSERCQRYFQSLVRCNMMLVRKDIRLGNSLIHFLVEHWPLTLDHKSELFIEEISHLLDDSMPKCIDQNIEEVMRCICISAESSCTTLANKALKFMLNNRIQNLIVEMPEKILSIIFPTLFRIAREHWQRNLQLNALNVMNALVELVPIFFTQAAAKFKDDVLAETHRKEQKKKMWEYVAQIAIENDHSIDAEAVNCEFSDFYGEGKTLPKYLLQARLNYQHLSLSGRSGSLVDFQLSDSRSQNNSGLIVQEVAGIVDDGSQSEESSRISNLNINQNVNESHRSGSIKSERKDLQVNNPSKRRRINHHKSTPILVQQPGKSPISFPVEKDEEDEIQLLNSKSIPNLTTTPHATSDSEDITEIKEEEATNQNPNQTLLPNEKSETITALEPKSEDNVLPSIDNQSSNPISDQVSNQNPNVSTQNPVNSFSIVNHDASLPTNSSTNQNLSPNINHNQKSNLNSYKNSNTNSNFSITSGINQNINASTKSPFSDEYFTSGQLKTNSFQGDSLMRASNSFSNPFGNITTSLFNDSEAIKEEDENQSTSSNLQNNMLTIIEE</sequence>
<evidence type="ECO:0000313" key="3">
    <source>
        <dbReference type="Proteomes" id="UP001470230"/>
    </source>
</evidence>
<dbReference type="SUPFAM" id="SSF48371">
    <property type="entry name" value="ARM repeat"/>
    <property type="match status" value="1"/>
</dbReference>
<feature type="region of interest" description="Disordered" evidence="1">
    <location>
        <begin position="26"/>
        <end position="55"/>
    </location>
</feature>
<evidence type="ECO:0000313" key="2">
    <source>
        <dbReference type="EMBL" id="KAK8885033.1"/>
    </source>
</evidence>
<dbReference type="InterPro" id="IPR011989">
    <property type="entry name" value="ARM-like"/>
</dbReference>
<evidence type="ECO:0008006" key="4">
    <source>
        <dbReference type="Google" id="ProtNLM"/>
    </source>
</evidence>
<feature type="compositionally biased region" description="Basic and acidic residues" evidence="1">
    <location>
        <begin position="580"/>
        <end position="594"/>
    </location>
</feature>
<feature type="compositionally biased region" description="Polar residues" evidence="1">
    <location>
        <begin position="700"/>
        <end position="730"/>
    </location>
</feature>
<organism evidence="2 3">
    <name type="scientific">Tritrichomonas musculus</name>
    <dbReference type="NCBI Taxonomy" id="1915356"/>
    <lineage>
        <taxon>Eukaryota</taxon>
        <taxon>Metamonada</taxon>
        <taxon>Parabasalia</taxon>
        <taxon>Tritrichomonadida</taxon>
        <taxon>Tritrichomonadidae</taxon>
        <taxon>Tritrichomonas</taxon>
    </lineage>
</organism>
<dbReference type="PANTHER" id="PTHR10257">
    <property type="entry name" value="SERINE/THREONINE PROTEIN PHOSPHATASE 2A PP2A REGULATORY SUBUNIT B"/>
    <property type="match status" value="1"/>
</dbReference>
<dbReference type="Gene3D" id="1.25.10.10">
    <property type="entry name" value="Leucine-rich Repeat Variant"/>
    <property type="match status" value="1"/>
</dbReference>
<name>A0ABR2K2M0_9EUKA</name>
<feature type="compositionally biased region" description="Polar residues" evidence="1">
    <location>
        <begin position="639"/>
        <end position="653"/>
    </location>
</feature>
<feature type="region of interest" description="Disordered" evidence="1">
    <location>
        <begin position="834"/>
        <end position="857"/>
    </location>
</feature>
<accession>A0ABR2K2M0</accession>
<keyword evidence="3" id="KW-1185">Reference proteome</keyword>
<feature type="region of interest" description="Disordered" evidence="1">
    <location>
        <begin position="689"/>
        <end position="756"/>
    </location>
</feature>